<organism evidence="9 10">
    <name type="scientific">Candidatus Acutalibacter pullistercoris</name>
    <dbReference type="NCBI Taxonomy" id="2838418"/>
    <lineage>
        <taxon>Bacteria</taxon>
        <taxon>Bacillati</taxon>
        <taxon>Bacillota</taxon>
        <taxon>Clostridia</taxon>
        <taxon>Eubacteriales</taxon>
        <taxon>Acutalibacteraceae</taxon>
        <taxon>Acutalibacter</taxon>
    </lineage>
</organism>
<dbReference type="GO" id="GO:0015744">
    <property type="term" value="P:succinate transport"/>
    <property type="evidence" value="ECO:0007669"/>
    <property type="project" value="TreeGrafter"/>
</dbReference>
<dbReference type="AlphaFoldDB" id="A0A9D2C2A2"/>
<proteinExistence type="inferred from homology"/>
<dbReference type="Proteomes" id="UP000823915">
    <property type="component" value="Unassembled WGS sequence"/>
</dbReference>
<dbReference type="EMBL" id="DXDU01000143">
    <property type="protein sequence ID" value="HIY27282.1"/>
    <property type="molecule type" value="Genomic_DNA"/>
</dbReference>
<keyword evidence="4 7" id="KW-1133">Transmembrane helix</keyword>
<evidence type="ECO:0000259" key="8">
    <source>
        <dbReference type="Pfam" id="PF06738"/>
    </source>
</evidence>
<feature type="transmembrane region" description="Helical" evidence="7">
    <location>
        <begin position="166"/>
        <end position="189"/>
    </location>
</feature>
<evidence type="ECO:0000256" key="7">
    <source>
        <dbReference type="SAM" id="Phobius"/>
    </source>
</evidence>
<reference evidence="9" key="1">
    <citation type="journal article" date="2021" name="PeerJ">
        <title>Extensive microbial diversity within the chicken gut microbiome revealed by metagenomics and culture.</title>
        <authorList>
            <person name="Gilroy R."/>
            <person name="Ravi A."/>
            <person name="Getino M."/>
            <person name="Pursley I."/>
            <person name="Horton D.L."/>
            <person name="Alikhan N.F."/>
            <person name="Baker D."/>
            <person name="Gharbi K."/>
            <person name="Hall N."/>
            <person name="Watson M."/>
            <person name="Adriaenssens E.M."/>
            <person name="Foster-Nyarko E."/>
            <person name="Jarju S."/>
            <person name="Secka A."/>
            <person name="Antonio M."/>
            <person name="Oren A."/>
            <person name="Chaudhuri R.R."/>
            <person name="La Ragione R."/>
            <person name="Hildebrand F."/>
            <person name="Pallen M.J."/>
        </authorList>
    </citation>
    <scope>NUCLEOTIDE SEQUENCE</scope>
    <source>
        <strain evidence="9">1282</strain>
    </source>
</reference>
<dbReference type="Pfam" id="PF06738">
    <property type="entry name" value="ThrE"/>
    <property type="match status" value="1"/>
</dbReference>
<feature type="transmembrane region" description="Helical" evidence="7">
    <location>
        <begin position="141"/>
        <end position="159"/>
    </location>
</feature>
<dbReference type="PANTHER" id="PTHR34390">
    <property type="entry name" value="UPF0442 PROTEIN YJJB-RELATED"/>
    <property type="match status" value="1"/>
</dbReference>
<sequence length="258" mass="27579">MKEEAGILELSFQMGETLLKNGAEISRVQETMERVASAYQVETFHVYVLTNAIFAEGVEGGSQHSVELRHIPGTTTHLGRICAVNQLSREIAQGQHTVEEAFQILEKIQKTPYSPLPLATAACAVGSASFSYLFGGDAFDALTALFCGVLLELFLYWAGKRDLSKFLTNLTASALVTLCGAVFLLLGVGHHMDKIIIGSIIRLVPGVALTTSIRDFFHGDYLSGAIRMLDAFLVGGCIAVGVGVVVRCLSLVTGGAVL</sequence>
<evidence type="ECO:0000313" key="9">
    <source>
        <dbReference type="EMBL" id="HIY27282.1"/>
    </source>
</evidence>
<dbReference type="GO" id="GO:0005886">
    <property type="term" value="C:plasma membrane"/>
    <property type="evidence" value="ECO:0007669"/>
    <property type="project" value="UniProtKB-SubCell"/>
</dbReference>
<comment type="similarity">
    <text evidence="6">Belongs to the ThrE exporter (TC 2.A.79) family.</text>
</comment>
<evidence type="ECO:0000256" key="3">
    <source>
        <dbReference type="ARBA" id="ARBA00022692"/>
    </source>
</evidence>
<dbReference type="PANTHER" id="PTHR34390:SF2">
    <property type="entry name" value="SUCCINATE TRANSPORTER SUBUNIT YJJP-RELATED"/>
    <property type="match status" value="1"/>
</dbReference>
<reference evidence="9" key="2">
    <citation type="submission" date="2021-04" db="EMBL/GenBank/DDBJ databases">
        <authorList>
            <person name="Gilroy R."/>
        </authorList>
    </citation>
    <scope>NUCLEOTIDE SEQUENCE</scope>
    <source>
        <strain evidence="9">1282</strain>
    </source>
</reference>
<protein>
    <submittedName>
        <fullName evidence="9">Threonine/serine exporter family protein</fullName>
    </submittedName>
</protein>
<feature type="domain" description="Threonine/serine exporter-like N-terminal" evidence="8">
    <location>
        <begin position="11"/>
        <end position="247"/>
    </location>
</feature>
<evidence type="ECO:0000256" key="4">
    <source>
        <dbReference type="ARBA" id="ARBA00022989"/>
    </source>
</evidence>
<comment type="subcellular location">
    <subcellularLocation>
        <location evidence="1">Cell membrane</location>
        <topology evidence="1">Multi-pass membrane protein</topology>
    </subcellularLocation>
</comment>
<accession>A0A9D2C2A2</accession>
<dbReference type="GO" id="GO:0022857">
    <property type="term" value="F:transmembrane transporter activity"/>
    <property type="evidence" value="ECO:0007669"/>
    <property type="project" value="InterPro"/>
</dbReference>
<evidence type="ECO:0000313" key="10">
    <source>
        <dbReference type="Proteomes" id="UP000823915"/>
    </source>
</evidence>
<name>A0A9D2C2A2_9FIRM</name>
<evidence type="ECO:0000256" key="2">
    <source>
        <dbReference type="ARBA" id="ARBA00022475"/>
    </source>
</evidence>
<dbReference type="InterPro" id="IPR050539">
    <property type="entry name" value="ThrE_Dicarb/AminoAcid_Exp"/>
</dbReference>
<comment type="caution">
    <text evidence="9">The sequence shown here is derived from an EMBL/GenBank/DDBJ whole genome shotgun (WGS) entry which is preliminary data.</text>
</comment>
<feature type="transmembrane region" description="Helical" evidence="7">
    <location>
        <begin position="229"/>
        <end position="252"/>
    </location>
</feature>
<evidence type="ECO:0000256" key="5">
    <source>
        <dbReference type="ARBA" id="ARBA00023136"/>
    </source>
</evidence>
<gene>
    <name evidence="9" type="ORF">H9838_08945</name>
</gene>
<keyword evidence="3 7" id="KW-0812">Transmembrane</keyword>
<dbReference type="InterPro" id="IPR010619">
    <property type="entry name" value="ThrE-like_N"/>
</dbReference>
<evidence type="ECO:0000256" key="1">
    <source>
        <dbReference type="ARBA" id="ARBA00004651"/>
    </source>
</evidence>
<evidence type="ECO:0000256" key="6">
    <source>
        <dbReference type="ARBA" id="ARBA00034125"/>
    </source>
</evidence>
<keyword evidence="5 7" id="KW-0472">Membrane</keyword>
<keyword evidence="2" id="KW-1003">Cell membrane</keyword>